<gene>
    <name evidence="2" type="ORF">OCV63_06405</name>
</gene>
<keyword evidence="3" id="KW-1185">Reference proteome</keyword>
<reference evidence="2 3" key="1">
    <citation type="journal article" date="2021" name="ISME Commun">
        <title>Automated analysis of genomic sequences facilitates high-throughput and comprehensive description of bacteria.</title>
        <authorList>
            <person name="Hitch T.C.A."/>
        </authorList>
    </citation>
    <scope>NUCLEOTIDE SEQUENCE [LARGE SCALE GENOMIC DNA]</scope>
    <source>
        <strain evidence="2 3">Sanger_04</strain>
    </source>
</reference>
<evidence type="ECO:0000259" key="1">
    <source>
        <dbReference type="Pfam" id="PF08769"/>
    </source>
</evidence>
<dbReference type="SUPFAM" id="SSF46894">
    <property type="entry name" value="C-terminal effector domain of the bipartite response regulators"/>
    <property type="match status" value="1"/>
</dbReference>
<name>A0ABT2RW42_9FIRM</name>
<dbReference type="InterPro" id="IPR036388">
    <property type="entry name" value="WH-like_DNA-bd_sf"/>
</dbReference>
<dbReference type="Pfam" id="PF08769">
    <property type="entry name" value="Spo0A_C"/>
    <property type="match status" value="1"/>
</dbReference>
<accession>A0ABT2RW42</accession>
<feature type="domain" description="Sporulation initiation factor Spo0A C-terminal" evidence="1">
    <location>
        <begin position="6"/>
        <end position="103"/>
    </location>
</feature>
<dbReference type="Gene3D" id="1.10.10.10">
    <property type="entry name" value="Winged helix-like DNA-binding domain superfamily/Winged helix DNA-binding domain"/>
    <property type="match status" value="1"/>
</dbReference>
<dbReference type="InterPro" id="IPR016032">
    <property type="entry name" value="Sig_transdc_resp-reg_C-effctor"/>
</dbReference>
<proteinExistence type="predicted"/>
<evidence type="ECO:0000313" key="3">
    <source>
        <dbReference type="Proteomes" id="UP001652461"/>
    </source>
</evidence>
<protein>
    <submittedName>
        <fullName evidence="2">Sporulation initiation factor Spo0A C-terminal domain-containing protein</fullName>
    </submittedName>
</protein>
<dbReference type="EMBL" id="JAOQKC010000006">
    <property type="protein sequence ID" value="MCU6696530.1"/>
    <property type="molecule type" value="Genomic_DNA"/>
</dbReference>
<comment type="caution">
    <text evidence="2">The sequence shown here is derived from an EMBL/GenBank/DDBJ whole genome shotgun (WGS) entry which is preliminary data.</text>
</comment>
<dbReference type="GO" id="GO:0003743">
    <property type="term" value="F:translation initiation factor activity"/>
    <property type="evidence" value="ECO:0007669"/>
    <property type="project" value="UniProtKB-KW"/>
</dbReference>
<dbReference type="Proteomes" id="UP001652461">
    <property type="component" value="Unassembled WGS sequence"/>
</dbReference>
<sequence length="120" mass="13876">MKQKIQVLLNTTGVFSHYCGYRYFIRAVELALEDPTRLQCIHKEIYVTVASEFSTTVSSVERNIRTVRDVMMRNGGHHLLVEMTGCPAWEDKTPYPKDLIAIFCEYLLNRYPLISAMQVT</sequence>
<keyword evidence="2" id="KW-0396">Initiation factor</keyword>
<evidence type="ECO:0000313" key="2">
    <source>
        <dbReference type="EMBL" id="MCU6696530.1"/>
    </source>
</evidence>
<organism evidence="2 3">
    <name type="scientific">Laedolimicola ammoniilytica</name>
    <dbReference type="NCBI Taxonomy" id="2981771"/>
    <lineage>
        <taxon>Bacteria</taxon>
        <taxon>Bacillati</taxon>
        <taxon>Bacillota</taxon>
        <taxon>Clostridia</taxon>
        <taxon>Lachnospirales</taxon>
        <taxon>Lachnospiraceae</taxon>
        <taxon>Laedolimicola</taxon>
    </lineage>
</organism>
<dbReference type="RefSeq" id="WP_158362908.1">
    <property type="nucleotide sequence ID" value="NZ_JAOQKC010000006.1"/>
</dbReference>
<keyword evidence="2" id="KW-0648">Protein biosynthesis</keyword>
<dbReference type="InterPro" id="IPR014879">
    <property type="entry name" value="Spo0A_C"/>
</dbReference>